<feature type="compositionally biased region" description="Low complexity" evidence="1">
    <location>
        <begin position="132"/>
        <end position="142"/>
    </location>
</feature>
<reference evidence="2 3" key="1">
    <citation type="submission" date="2024-05" db="EMBL/GenBank/DDBJ databases">
        <title>Sinomonas sp. nov., isolated from a waste landfill.</title>
        <authorList>
            <person name="Zhao Y."/>
        </authorList>
    </citation>
    <scope>NUCLEOTIDE SEQUENCE [LARGE SCALE GENOMIC DNA]</scope>
    <source>
        <strain evidence="2 3">CCTCC AB2014300</strain>
    </source>
</reference>
<feature type="compositionally biased region" description="Basic and acidic residues" evidence="1">
    <location>
        <begin position="91"/>
        <end position="104"/>
    </location>
</feature>
<dbReference type="EMBL" id="JBDFRB010000013">
    <property type="protein sequence ID" value="MEN2745459.1"/>
    <property type="molecule type" value="Genomic_DNA"/>
</dbReference>
<comment type="caution">
    <text evidence="2">The sequence shown here is derived from an EMBL/GenBank/DDBJ whole genome shotgun (WGS) entry which is preliminary data.</text>
</comment>
<accession>A0ABU9X3Q2</accession>
<proteinExistence type="predicted"/>
<organism evidence="2 3">
    <name type="scientific">Sinomonas halotolerans</name>
    <dbReference type="NCBI Taxonomy" id="1644133"/>
    <lineage>
        <taxon>Bacteria</taxon>
        <taxon>Bacillati</taxon>
        <taxon>Actinomycetota</taxon>
        <taxon>Actinomycetes</taxon>
        <taxon>Micrococcales</taxon>
        <taxon>Micrococcaceae</taxon>
        <taxon>Sinomonas</taxon>
    </lineage>
</organism>
<name>A0ABU9X3Q2_9MICC</name>
<feature type="region of interest" description="Disordered" evidence="1">
    <location>
        <begin position="67"/>
        <end position="150"/>
    </location>
</feature>
<sequence>MAVRERSGDDGRGEGSAEEVEAGDLQELIFLLTQDLWQPSRARYRMNVAYRGASSTGQGLETSLARLRGQPSGPLEGTSCGTSANTRTGTHRREGRCGTGRDAEGEALPVFFEPPSLDERIINPEDVYPKTAAPDPADEAGPAQPPPAAD</sequence>
<feature type="compositionally biased region" description="Polar residues" evidence="1">
    <location>
        <begin position="79"/>
        <end position="88"/>
    </location>
</feature>
<feature type="compositionally biased region" description="Basic and acidic residues" evidence="1">
    <location>
        <begin position="1"/>
        <end position="15"/>
    </location>
</feature>
<gene>
    <name evidence="2" type="ORF">ABCQ75_13065</name>
</gene>
<dbReference type="RefSeq" id="WP_345885844.1">
    <property type="nucleotide sequence ID" value="NZ_JBDFRB010000013.1"/>
</dbReference>
<keyword evidence="3" id="KW-1185">Reference proteome</keyword>
<dbReference type="Proteomes" id="UP001422074">
    <property type="component" value="Unassembled WGS sequence"/>
</dbReference>
<evidence type="ECO:0000256" key="1">
    <source>
        <dbReference type="SAM" id="MobiDB-lite"/>
    </source>
</evidence>
<evidence type="ECO:0000313" key="3">
    <source>
        <dbReference type="Proteomes" id="UP001422074"/>
    </source>
</evidence>
<feature type="region of interest" description="Disordered" evidence="1">
    <location>
        <begin position="1"/>
        <end position="20"/>
    </location>
</feature>
<protein>
    <submittedName>
        <fullName evidence="2">Uncharacterized protein</fullName>
    </submittedName>
</protein>
<evidence type="ECO:0000313" key="2">
    <source>
        <dbReference type="EMBL" id="MEN2745459.1"/>
    </source>
</evidence>